<keyword evidence="3" id="KW-1185">Reference proteome</keyword>
<reference evidence="2 3" key="1">
    <citation type="journal article" date="2021" name="Nat. Commun.">
        <title>Genetic determinants of endophytism in the Arabidopsis root mycobiome.</title>
        <authorList>
            <person name="Mesny F."/>
            <person name="Miyauchi S."/>
            <person name="Thiergart T."/>
            <person name="Pickel B."/>
            <person name="Atanasova L."/>
            <person name="Karlsson M."/>
            <person name="Huettel B."/>
            <person name="Barry K.W."/>
            <person name="Haridas S."/>
            <person name="Chen C."/>
            <person name="Bauer D."/>
            <person name="Andreopoulos W."/>
            <person name="Pangilinan J."/>
            <person name="LaButti K."/>
            <person name="Riley R."/>
            <person name="Lipzen A."/>
            <person name="Clum A."/>
            <person name="Drula E."/>
            <person name="Henrissat B."/>
            <person name="Kohler A."/>
            <person name="Grigoriev I.V."/>
            <person name="Martin F.M."/>
            <person name="Hacquard S."/>
        </authorList>
    </citation>
    <scope>NUCLEOTIDE SEQUENCE [LARGE SCALE GENOMIC DNA]</scope>
    <source>
        <strain evidence="2 3">MPI-SDFR-AT-0080</strain>
    </source>
</reference>
<organism evidence="2 3">
    <name type="scientific">Macrophomina phaseolina</name>
    <dbReference type="NCBI Taxonomy" id="35725"/>
    <lineage>
        <taxon>Eukaryota</taxon>
        <taxon>Fungi</taxon>
        <taxon>Dikarya</taxon>
        <taxon>Ascomycota</taxon>
        <taxon>Pezizomycotina</taxon>
        <taxon>Dothideomycetes</taxon>
        <taxon>Dothideomycetes incertae sedis</taxon>
        <taxon>Botryosphaeriales</taxon>
        <taxon>Botryosphaeriaceae</taxon>
        <taxon>Macrophomina</taxon>
    </lineage>
</organism>
<accession>A0ABQ8FVX0</accession>
<name>A0ABQ8FVX0_9PEZI</name>
<dbReference type="Gene3D" id="1.10.238.100">
    <property type="entry name" value="YAP1 redox domain. Chain B"/>
    <property type="match status" value="1"/>
</dbReference>
<dbReference type="InterPro" id="IPR023167">
    <property type="entry name" value="Yap1_redox_dom_sf"/>
</dbReference>
<gene>
    <name evidence="2" type="ORF">B0J12DRAFT_745226</name>
</gene>
<dbReference type="SUPFAM" id="SSF111430">
    <property type="entry name" value="YAP1 redox domain"/>
    <property type="match status" value="1"/>
</dbReference>
<dbReference type="InterPro" id="IPR013910">
    <property type="entry name" value="TF_PAP1"/>
</dbReference>
<evidence type="ECO:0000313" key="3">
    <source>
        <dbReference type="Proteomes" id="UP000774617"/>
    </source>
</evidence>
<comment type="caution">
    <text evidence="2">The sequence shown here is derived from an EMBL/GenBank/DDBJ whole genome shotgun (WGS) entry which is preliminary data.</text>
</comment>
<sequence length="75" mass="8660">MSGMEMMWRLRLEMIQTRFLTSHKIWDKLQTGSDFKDVTIDIDALREGLQTKARFPESGVMVDSKDAEASLKKLP</sequence>
<dbReference type="EMBL" id="JAGTJR010000045">
    <property type="protein sequence ID" value="KAH7030189.1"/>
    <property type="molecule type" value="Genomic_DNA"/>
</dbReference>
<dbReference type="Pfam" id="PF08601">
    <property type="entry name" value="PAP1"/>
    <property type="match status" value="1"/>
</dbReference>
<proteinExistence type="predicted"/>
<protein>
    <recommendedName>
        <fullName evidence="1">Transcription factor PAP1 domain-containing protein</fullName>
    </recommendedName>
</protein>
<evidence type="ECO:0000259" key="1">
    <source>
        <dbReference type="Pfam" id="PF08601"/>
    </source>
</evidence>
<evidence type="ECO:0000313" key="2">
    <source>
        <dbReference type="EMBL" id="KAH7030189.1"/>
    </source>
</evidence>
<dbReference type="Proteomes" id="UP000774617">
    <property type="component" value="Unassembled WGS sequence"/>
</dbReference>
<feature type="domain" description="Transcription factor PAP1" evidence="1">
    <location>
        <begin position="17"/>
        <end position="73"/>
    </location>
</feature>